<dbReference type="GO" id="GO:0043545">
    <property type="term" value="P:molybdopterin cofactor metabolic process"/>
    <property type="evidence" value="ECO:0007669"/>
    <property type="project" value="TreeGrafter"/>
</dbReference>
<protein>
    <recommendedName>
        <fullName evidence="1">Aminotransferase class V domain-containing protein</fullName>
    </recommendedName>
</protein>
<dbReference type="AlphaFoldDB" id="A0A2S4V369"/>
<dbReference type="PANTHER" id="PTHR14237:SF80">
    <property type="entry name" value="MOLYBDENUM COFACTOR SULFURASE"/>
    <property type="match status" value="1"/>
</dbReference>
<dbReference type="Pfam" id="PF00266">
    <property type="entry name" value="Aminotran_5"/>
    <property type="match status" value="1"/>
</dbReference>
<dbReference type="EMBL" id="PKSM01000190">
    <property type="protein sequence ID" value="POW03964.1"/>
    <property type="molecule type" value="Genomic_DNA"/>
</dbReference>
<dbReference type="OrthoDB" id="10264306at2759"/>
<proteinExistence type="predicted"/>
<reference evidence="3" key="2">
    <citation type="journal article" date="2018" name="BMC Genomics">
        <title>Genomic insights into host adaptation between the wheat stripe rust pathogen (Puccinia striiformis f. sp. tritici) and the barley stripe rust pathogen (Puccinia striiformis f. sp. hordei).</title>
        <authorList>
            <person name="Xia C."/>
            <person name="Wang M."/>
            <person name="Yin C."/>
            <person name="Cornejo O.E."/>
            <person name="Hulbert S.H."/>
            <person name="Chen X."/>
        </authorList>
    </citation>
    <scope>NUCLEOTIDE SEQUENCE [LARGE SCALE GENOMIC DNA]</scope>
    <source>
        <strain evidence="3">93TX-2</strain>
    </source>
</reference>
<comment type="caution">
    <text evidence="2">The sequence shown here is derived from an EMBL/GenBank/DDBJ whole genome shotgun (WGS) entry which is preliminary data.</text>
</comment>
<dbReference type="PANTHER" id="PTHR14237">
    <property type="entry name" value="MOLYBDOPTERIN COFACTOR SULFURASE MOSC"/>
    <property type="match status" value="1"/>
</dbReference>
<accession>A0A2S4V369</accession>
<evidence type="ECO:0000313" key="2">
    <source>
        <dbReference type="EMBL" id="POW03964.1"/>
    </source>
</evidence>
<feature type="domain" description="Aminotransferase class V" evidence="1">
    <location>
        <begin position="80"/>
        <end position="177"/>
    </location>
</feature>
<dbReference type="SUPFAM" id="SSF53383">
    <property type="entry name" value="PLP-dependent transferases"/>
    <property type="match status" value="1"/>
</dbReference>
<dbReference type="InterPro" id="IPR000192">
    <property type="entry name" value="Aminotrans_V_dom"/>
</dbReference>
<dbReference type="InterPro" id="IPR015421">
    <property type="entry name" value="PyrdxlP-dep_Trfase_major"/>
</dbReference>
<gene>
    <name evidence="2" type="ORF">PSHT_11443</name>
</gene>
<dbReference type="VEuPathDB" id="FungiDB:PSTT_03772"/>
<reference evidence="2 3" key="1">
    <citation type="submission" date="2017-12" db="EMBL/GenBank/DDBJ databases">
        <title>Gene loss provides genomic basis for host adaptation in cereal stripe rust fungi.</title>
        <authorList>
            <person name="Xia C."/>
        </authorList>
    </citation>
    <scope>NUCLEOTIDE SEQUENCE [LARGE SCALE GENOMIC DNA]</scope>
    <source>
        <strain evidence="2 3">93TX-2</strain>
    </source>
</reference>
<keyword evidence="3" id="KW-1185">Reference proteome</keyword>
<sequence>MKLCGFNLCFPGFNRADGAIQLPDDDDSENFLQGITPIGNTSPDFLSFLAKNPEYNSPFLDALRHNDFKRLDDPCSPSCYMDYTGAGLYPESLAKSFADQLTKNVYGNPHSENPSSQLSSRANENAKQAVLSFIDANPNVYDVIWTSNATGALKILAEGYPYQAGQSLVMSVDSHSSYPFSFHAFPNIGLTRINANPSLGLSDSVNGMRAFADRAGAKVEYLELPDDLRGHRNPAIFDFSQTAGRSTVLTYIFDIGTTNRPERSSAAPGLFVATAQSNITGLKAPIHELVPLASSLGYTTLLDAAALLPTSRLSLEKLHGSLDAHLQDGWPSDRAWCARDQAGFTRGLHKPWFCGGTVQLVQAPGMAVTMEQGPARFEDGTIDFLSTLIIPQAFATLDKALNNSLGARVAALTYWTVDQMTKIKHEVGTSPFILVRSPNILLTKAEMAKLHGGLIAFEVMDKTGEELAFELAACAHAQAKVLHVYNCDRSSNPGGGASIMKTKEVVADFQSGETKKDIQAKWGVRAAGLTRASFGLASNFADAFYFIKFMES</sequence>
<evidence type="ECO:0000313" key="3">
    <source>
        <dbReference type="Proteomes" id="UP000238274"/>
    </source>
</evidence>
<dbReference type="GO" id="GO:0008265">
    <property type="term" value="F:molybdenum cofactor sulfurtransferase activity"/>
    <property type="evidence" value="ECO:0007669"/>
    <property type="project" value="TreeGrafter"/>
</dbReference>
<dbReference type="VEuPathDB" id="FungiDB:PSHT_11443"/>
<evidence type="ECO:0000259" key="1">
    <source>
        <dbReference type="Pfam" id="PF00266"/>
    </source>
</evidence>
<organism evidence="2 3">
    <name type="scientific">Puccinia striiformis</name>
    <dbReference type="NCBI Taxonomy" id="27350"/>
    <lineage>
        <taxon>Eukaryota</taxon>
        <taxon>Fungi</taxon>
        <taxon>Dikarya</taxon>
        <taxon>Basidiomycota</taxon>
        <taxon>Pucciniomycotina</taxon>
        <taxon>Pucciniomycetes</taxon>
        <taxon>Pucciniales</taxon>
        <taxon>Pucciniaceae</taxon>
        <taxon>Puccinia</taxon>
    </lineage>
</organism>
<name>A0A2S4V369_9BASI</name>
<dbReference type="Proteomes" id="UP000238274">
    <property type="component" value="Unassembled WGS sequence"/>
</dbReference>
<dbReference type="InterPro" id="IPR015424">
    <property type="entry name" value="PyrdxlP-dep_Trfase"/>
</dbReference>
<reference evidence="3" key="3">
    <citation type="journal article" date="2018" name="Mol. Plant Microbe Interact.">
        <title>Genome sequence resources for the wheat stripe rust pathogen (Puccinia striiformis f. sp. tritici) and the barley stripe rust pathogen (Puccinia striiformis f. sp. hordei).</title>
        <authorList>
            <person name="Xia C."/>
            <person name="Wang M."/>
            <person name="Yin C."/>
            <person name="Cornejo O.E."/>
            <person name="Hulbert S.H."/>
            <person name="Chen X."/>
        </authorList>
    </citation>
    <scope>NUCLEOTIDE SEQUENCE [LARGE SCALE GENOMIC DNA]</scope>
    <source>
        <strain evidence="3">93TX-2</strain>
    </source>
</reference>
<dbReference type="Gene3D" id="3.40.640.10">
    <property type="entry name" value="Type I PLP-dependent aspartate aminotransferase-like (Major domain)"/>
    <property type="match status" value="1"/>
</dbReference>